<organism evidence="2 3">
    <name type="scientific">Cirrhinus molitorella</name>
    <name type="common">mud carp</name>
    <dbReference type="NCBI Taxonomy" id="172907"/>
    <lineage>
        <taxon>Eukaryota</taxon>
        <taxon>Metazoa</taxon>
        <taxon>Chordata</taxon>
        <taxon>Craniata</taxon>
        <taxon>Vertebrata</taxon>
        <taxon>Euteleostomi</taxon>
        <taxon>Actinopterygii</taxon>
        <taxon>Neopterygii</taxon>
        <taxon>Teleostei</taxon>
        <taxon>Ostariophysi</taxon>
        <taxon>Cypriniformes</taxon>
        <taxon>Cyprinidae</taxon>
        <taxon>Labeoninae</taxon>
        <taxon>Labeonini</taxon>
        <taxon>Cirrhinus</taxon>
    </lineage>
</organism>
<proteinExistence type="predicted"/>
<evidence type="ECO:0000256" key="1">
    <source>
        <dbReference type="SAM" id="MobiDB-lite"/>
    </source>
</evidence>
<feature type="region of interest" description="Disordered" evidence="1">
    <location>
        <begin position="75"/>
        <end position="96"/>
    </location>
</feature>
<evidence type="ECO:0000313" key="2">
    <source>
        <dbReference type="EMBL" id="KAL1251065.1"/>
    </source>
</evidence>
<name>A0ABR3LFE6_9TELE</name>
<dbReference type="EMBL" id="JAYMGO010000022">
    <property type="protein sequence ID" value="KAL1251065.1"/>
    <property type="molecule type" value="Genomic_DNA"/>
</dbReference>
<evidence type="ECO:0000313" key="3">
    <source>
        <dbReference type="Proteomes" id="UP001558613"/>
    </source>
</evidence>
<reference evidence="2 3" key="1">
    <citation type="submission" date="2023-09" db="EMBL/GenBank/DDBJ databases">
        <authorList>
            <person name="Wang M."/>
        </authorList>
    </citation>
    <scope>NUCLEOTIDE SEQUENCE [LARGE SCALE GENOMIC DNA]</scope>
    <source>
        <strain evidence="2">GT-2023</strain>
        <tissue evidence="2">Liver</tissue>
    </source>
</reference>
<dbReference type="Proteomes" id="UP001558613">
    <property type="component" value="Unassembled WGS sequence"/>
</dbReference>
<accession>A0ABR3LFE6</accession>
<keyword evidence="3" id="KW-1185">Reference proteome</keyword>
<comment type="caution">
    <text evidence="2">The sequence shown here is derived from an EMBL/GenBank/DDBJ whole genome shotgun (WGS) entry which is preliminary data.</text>
</comment>
<sequence>MCVRGPAVPWAPLKALSPSWDILLPPSMVTPLTSFQAWKGPASCLPWHRDGTVSSLKVVGGTPIHHLLQMSCPLDTGSQQDSSPKEIIPTEYHLHP</sequence>
<protein>
    <submittedName>
        <fullName evidence="2">Uncharacterized protein</fullName>
    </submittedName>
</protein>
<gene>
    <name evidence="2" type="ORF">QQF64_018861</name>
</gene>